<keyword evidence="2 7" id="KW-0812">Transmembrane</keyword>
<comment type="catalytic activity">
    <reaction evidence="7">
        <text>a peptidoglycan chain = a peptidoglycan chain with N-acetyl-1,6-anhydromuramyl-[peptide] at the reducing end + a peptidoglycan chain with N-acetylglucosamine at the non-reducing end.</text>
        <dbReference type="EC" id="4.2.2.29"/>
    </reaction>
</comment>
<dbReference type="Gene3D" id="3.30.160.60">
    <property type="entry name" value="Classic Zinc Finger"/>
    <property type="match status" value="1"/>
</dbReference>
<dbReference type="PATRIC" id="fig|1173020.3.peg.3068"/>
<dbReference type="RefSeq" id="WP_015159880.1">
    <property type="nucleotide sequence ID" value="NC_019697.1"/>
</dbReference>
<keyword evidence="9" id="KW-1185">Reference proteome</keyword>
<dbReference type="InterPro" id="IPR003770">
    <property type="entry name" value="MLTG-like"/>
</dbReference>
<dbReference type="PANTHER" id="PTHR30518:SF2">
    <property type="entry name" value="ENDOLYTIC MUREIN TRANSGLYCOSYLASE"/>
    <property type="match status" value="1"/>
</dbReference>
<evidence type="ECO:0000256" key="3">
    <source>
        <dbReference type="ARBA" id="ARBA00022989"/>
    </source>
</evidence>
<dbReference type="eggNOG" id="COG1559">
    <property type="taxonomic scope" value="Bacteria"/>
</dbReference>
<comment type="subcellular location">
    <subcellularLocation>
        <location evidence="7">Cell membrane</location>
        <topology evidence="7">Single-pass membrane protein</topology>
    </subcellularLocation>
</comment>
<keyword evidence="4 7" id="KW-0472">Membrane</keyword>
<dbReference type="GO" id="GO:0005886">
    <property type="term" value="C:plasma membrane"/>
    <property type="evidence" value="ECO:0007669"/>
    <property type="project" value="UniProtKB-SubCell"/>
</dbReference>
<keyword evidence="3 7" id="KW-1133">Transmembrane helix</keyword>
<evidence type="ECO:0000256" key="2">
    <source>
        <dbReference type="ARBA" id="ARBA00022692"/>
    </source>
</evidence>
<dbReference type="PANTHER" id="PTHR30518">
    <property type="entry name" value="ENDOLYTIC MUREIN TRANSGLYCOSYLASE"/>
    <property type="match status" value="1"/>
</dbReference>
<dbReference type="EC" id="4.2.2.29" evidence="7"/>
<dbReference type="HAMAP" id="MF_02065">
    <property type="entry name" value="MltG"/>
    <property type="match status" value="1"/>
</dbReference>
<accession>K9UHQ4</accession>
<organism evidence="8 9">
    <name type="scientific">Chamaesiphon minutus (strain ATCC 27169 / PCC 6605)</name>
    <dbReference type="NCBI Taxonomy" id="1173020"/>
    <lineage>
        <taxon>Bacteria</taxon>
        <taxon>Bacillati</taxon>
        <taxon>Cyanobacteriota</taxon>
        <taxon>Cyanophyceae</taxon>
        <taxon>Gomontiellales</taxon>
        <taxon>Chamaesiphonaceae</taxon>
        <taxon>Chamaesiphon</taxon>
    </lineage>
</organism>
<dbReference type="Pfam" id="PF02618">
    <property type="entry name" value="YceG"/>
    <property type="match status" value="1"/>
</dbReference>
<gene>
    <name evidence="7" type="primary">mltG</name>
    <name evidence="8" type="ORF">Cha6605_2692</name>
</gene>
<dbReference type="Proteomes" id="UP000010366">
    <property type="component" value="Chromosome"/>
</dbReference>
<evidence type="ECO:0000256" key="4">
    <source>
        <dbReference type="ARBA" id="ARBA00023136"/>
    </source>
</evidence>
<dbReference type="AlphaFoldDB" id="K9UHQ4"/>
<dbReference type="NCBIfam" id="TIGR00247">
    <property type="entry name" value="endolytic transglycosylase MltG"/>
    <property type="match status" value="1"/>
</dbReference>
<dbReference type="GO" id="GO:0071555">
    <property type="term" value="P:cell wall organization"/>
    <property type="evidence" value="ECO:0007669"/>
    <property type="project" value="UniProtKB-KW"/>
</dbReference>
<feature type="site" description="Important for catalytic activity" evidence="7">
    <location>
        <position position="238"/>
    </location>
</feature>
<protein>
    <recommendedName>
        <fullName evidence="7">Endolytic murein transglycosylase</fullName>
        <ecNumber evidence="7">4.2.2.29</ecNumber>
    </recommendedName>
    <alternativeName>
        <fullName evidence="7">Peptidoglycan lytic transglycosylase</fullName>
    </alternativeName>
    <alternativeName>
        <fullName evidence="7">Peptidoglycan polymerization terminase</fullName>
    </alternativeName>
</protein>
<dbReference type="EMBL" id="CP003600">
    <property type="protein sequence ID" value="AFY93734.1"/>
    <property type="molecule type" value="Genomic_DNA"/>
</dbReference>
<comment type="function">
    <text evidence="7">Functions as a peptidoglycan terminase that cleaves nascent peptidoglycan strands endolytically to terminate their elongation.</text>
</comment>
<dbReference type="GO" id="GO:0009252">
    <property type="term" value="P:peptidoglycan biosynthetic process"/>
    <property type="evidence" value="ECO:0007669"/>
    <property type="project" value="UniProtKB-UniRule"/>
</dbReference>
<feature type="transmembrane region" description="Helical" evidence="7">
    <location>
        <begin position="20"/>
        <end position="39"/>
    </location>
</feature>
<keyword evidence="6 7" id="KW-0961">Cell wall biogenesis/degradation</keyword>
<comment type="similarity">
    <text evidence="7">Belongs to the transglycosylase MltG family.</text>
</comment>
<dbReference type="Gene3D" id="3.30.1490.480">
    <property type="entry name" value="Endolytic murein transglycosylase"/>
    <property type="match status" value="1"/>
</dbReference>
<evidence type="ECO:0000256" key="6">
    <source>
        <dbReference type="ARBA" id="ARBA00023316"/>
    </source>
</evidence>
<dbReference type="CDD" id="cd08010">
    <property type="entry name" value="MltG_like"/>
    <property type="match status" value="1"/>
</dbReference>
<name>K9UHQ4_CHAP6</name>
<reference evidence="8 9" key="1">
    <citation type="submission" date="2012-05" db="EMBL/GenBank/DDBJ databases">
        <title>Finished chromosome of genome of Chamaesiphon sp. PCC 6605.</title>
        <authorList>
            <consortium name="US DOE Joint Genome Institute"/>
            <person name="Gugger M."/>
            <person name="Coursin T."/>
            <person name="Rippka R."/>
            <person name="Tandeau De Marsac N."/>
            <person name="Huntemann M."/>
            <person name="Wei C.-L."/>
            <person name="Han J."/>
            <person name="Detter J.C."/>
            <person name="Han C."/>
            <person name="Tapia R."/>
            <person name="Chen A."/>
            <person name="Kyrpides N."/>
            <person name="Mavromatis K."/>
            <person name="Markowitz V."/>
            <person name="Szeto E."/>
            <person name="Ivanova N."/>
            <person name="Pagani I."/>
            <person name="Pati A."/>
            <person name="Goodwin L."/>
            <person name="Nordberg H.P."/>
            <person name="Cantor M.N."/>
            <person name="Hua S.X."/>
            <person name="Woyke T."/>
            <person name="Kerfeld C.A."/>
        </authorList>
    </citation>
    <scope>NUCLEOTIDE SEQUENCE [LARGE SCALE GENOMIC DNA]</scope>
    <source>
        <strain evidence="9">ATCC 27169 / PCC 6605</strain>
    </source>
</reference>
<sequence>MKSRTGELRLKLVQTTPKWLLISTPIALLALIAGGTLWWNSVTAPASSDPNAQSIQIQVKPGASAQAIGRELETKGAIKSQLAWKLWTNWQARQGKGSPQKGTYEVSPNQPLTAVAAQILEGKVIQSGFTIREGWNIKQMGEYFEKQGLFKAADFVAAATEIPKDKFPWLPDGLPHLEGFLFPETYQVPAETITPKGVVTQMLEQFEQVALPEYQKAAATNKLTLLQWVSLSSIVEKEAVVAEERSKIAGVFTTRLAKNMRLESDPTVEYGLGIKQTADRPLTFAQVKRPNPYNTYMNAGIPPGPIASPGIGSLKAVLNPDSTDLLFFVAKYDGTHVFSKTLSEHVAATQAIRRQRQAGNK</sequence>
<evidence type="ECO:0000256" key="1">
    <source>
        <dbReference type="ARBA" id="ARBA00022475"/>
    </source>
</evidence>
<evidence type="ECO:0000313" key="9">
    <source>
        <dbReference type="Proteomes" id="UP000010366"/>
    </source>
</evidence>
<keyword evidence="1 7" id="KW-1003">Cell membrane</keyword>
<evidence type="ECO:0000313" key="8">
    <source>
        <dbReference type="EMBL" id="AFY93734.1"/>
    </source>
</evidence>
<dbReference type="GO" id="GO:0008932">
    <property type="term" value="F:lytic endotransglycosylase activity"/>
    <property type="evidence" value="ECO:0007669"/>
    <property type="project" value="UniProtKB-UniRule"/>
</dbReference>
<evidence type="ECO:0000256" key="7">
    <source>
        <dbReference type="HAMAP-Rule" id="MF_02065"/>
    </source>
</evidence>
<dbReference type="HOGENOM" id="CLU_025574_0_2_3"/>
<evidence type="ECO:0000256" key="5">
    <source>
        <dbReference type="ARBA" id="ARBA00023239"/>
    </source>
</evidence>
<keyword evidence="5 7" id="KW-0456">Lyase</keyword>
<dbReference type="STRING" id="1173020.Cha6605_2692"/>
<dbReference type="KEGG" id="cmp:Cha6605_2692"/>
<dbReference type="OrthoDB" id="9814591at2"/>
<proteinExistence type="inferred from homology"/>